<comment type="similarity">
    <text evidence="1 4">Belongs to the glycosyl hydrolase 17 family.</text>
</comment>
<feature type="region of interest" description="Disordered" evidence="5">
    <location>
        <begin position="137"/>
        <end position="171"/>
    </location>
</feature>
<dbReference type="EMBL" id="JAVYJV010000004">
    <property type="protein sequence ID" value="KAK4372738.1"/>
    <property type="molecule type" value="Genomic_DNA"/>
</dbReference>
<comment type="caution">
    <text evidence="6">The sequence shown here is derived from an EMBL/GenBank/DDBJ whole genome shotgun (WGS) entry which is preliminary data.</text>
</comment>
<evidence type="ECO:0000256" key="2">
    <source>
        <dbReference type="ARBA" id="ARBA00022801"/>
    </source>
</evidence>
<reference evidence="6" key="1">
    <citation type="submission" date="2023-12" db="EMBL/GenBank/DDBJ databases">
        <title>Genome assembly of Anisodus tanguticus.</title>
        <authorList>
            <person name="Wang Y.-J."/>
        </authorList>
    </citation>
    <scope>NUCLEOTIDE SEQUENCE</scope>
    <source>
        <strain evidence="6">KB-2021</strain>
        <tissue evidence="6">Leaf</tissue>
    </source>
</reference>
<dbReference type="InterPro" id="IPR000490">
    <property type="entry name" value="Glyco_hydro_17"/>
</dbReference>
<name>A0AAE1SNJ7_9SOLA</name>
<keyword evidence="3" id="KW-0326">Glycosidase</keyword>
<evidence type="ECO:0000256" key="4">
    <source>
        <dbReference type="RuleBase" id="RU004335"/>
    </source>
</evidence>
<dbReference type="InterPro" id="IPR017853">
    <property type="entry name" value="GH"/>
</dbReference>
<evidence type="ECO:0000256" key="5">
    <source>
        <dbReference type="SAM" id="MobiDB-lite"/>
    </source>
</evidence>
<organism evidence="6 7">
    <name type="scientific">Anisodus tanguticus</name>
    <dbReference type="NCBI Taxonomy" id="243964"/>
    <lineage>
        <taxon>Eukaryota</taxon>
        <taxon>Viridiplantae</taxon>
        <taxon>Streptophyta</taxon>
        <taxon>Embryophyta</taxon>
        <taxon>Tracheophyta</taxon>
        <taxon>Spermatophyta</taxon>
        <taxon>Magnoliopsida</taxon>
        <taxon>eudicotyledons</taxon>
        <taxon>Gunneridae</taxon>
        <taxon>Pentapetalae</taxon>
        <taxon>asterids</taxon>
        <taxon>lamiids</taxon>
        <taxon>Solanales</taxon>
        <taxon>Solanaceae</taxon>
        <taxon>Solanoideae</taxon>
        <taxon>Hyoscyameae</taxon>
        <taxon>Anisodus</taxon>
    </lineage>
</organism>
<dbReference type="GO" id="GO:0005975">
    <property type="term" value="P:carbohydrate metabolic process"/>
    <property type="evidence" value="ECO:0007669"/>
    <property type="project" value="InterPro"/>
</dbReference>
<evidence type="ECO:0000256" key="3">
    <source>
        <dbReference type="ARBA" id="ARBA00023295"/>
    </source>
</evidence>
<dbReference type="Gene3D" id="3.20.20.80">
    <property type="entry name" value="Glycosidases"/>
    <property type="match status" value="1"/>
</dbReference>
<gene>
    <name evidence="6" type="ORF">RND71_008122</name>
</gene>
<dbReference type="SUPFAM" id="SSF51445">
    <property type="entry name" value="(Trans)glycosidases"/>
    <property type="match status" value="1"/>
</dbReference>
<dbReference type="GO" id="GO:0004553">
    <property type="term" value="F:hydrolase activity, hydrolyzing O-glycosyl compounds"/>
    <property type="evidence" value="ECO:0007669"/>
    <property type="project" value="InterPro"/>
</dbReference>
<dbReference type="PANTHER" id="PTHR32227">
    <property type="entry name" value="GLUCAN ENDO-1,3-BETA-GLUCOSIDASE BG1-RELATED-RELATED"/>
    <property type="match status" value="1"/>
</dbReference>
<dbReference type="Pfam" id="PF00332">
    <property type="entry name" value="Glyco_hydro_17"/>
    <property type="match status" value="1"/>
</dbReference>
<dbReference type="AlphaFoldDB" id="A0AAE1SNJ7"/>
<accession>A0AAE1SNJ7</accession>
<protein>
    <submittedName>
        <fullName evidence="6">Uncharacterized protein</fullName>
    </submittedName>
</protein>
<keyword evidence="2" id="KW-0378">Hydrolase</keyword>
<keyword evidence="7" id="KW-1185">Reference proteome</keyword>
<evidence type="ECO:0000256" key="1">
    <source>
        <dbReference type="ARBA" id="ARBA00008773"/>
    </source>
</evidence>
<evidence type="ECO:0000313" key="6">
    <source>
        <dbReference type="EMBL" id="KAK4372738.1"/>
    </source>
</evidence>
<dbReference type="InterPro" id="IPR044965">
    <property type="entry name" value="Glyco_hydro_17_plant"/>
</dbReference>
<proteinExistence type="inferred from homology"/>
<feature type="compositionally biased region" description="Pro residues" evidence="5">
    <location>
        <begin position="139"/>
        <end position="171"/>
    </location>
</feature>
<dbReference type="Proteomes" id="UP001291623">
    <property type="component" value="Unassembled WGS sequence"/>
</dbReference>
<evidence type="ECO:0000313" key="7">
    <source>
        <dbReference type="Proteomes" id="UP001291623"/>
    </source>
</evidence>
<sequence length="271" mass="30363">MASLHENVVYICHEQALLAISYVPLPISRMVKFSNIKPFVPQTKIDIIAVGPEMYMKLVPAMRTLLYQSAIKVSTPNALGLLSKCDFPSMAKFRPEWDYSILVPMLQFLRQTKAPFMVNPYPYFGYDPQRVDFFGLPKPALPQPQPQPRGPRYPTKPIPKPPAKPGPRLPAQPIPKPAAALGKKFCMRKANATDAQLQANLNWACTNQGPGCDSGKILVTIRIMARVELFVSWIFVGRNTIAQYRKMRYTGKSCLKDRVSSLDSANHTSSL</sequence>